<evidence type="ECO:0000313" key="2">
    <source>
        <dbReference type="Proteomes" id="UP000256601"/>
    </source>
</evidence>
<dbReference type="EMBL" id="KZ858989">
    <property type="protein sequence ID" value="RDW26026.1"/>
    <property type="molecule type" value="Genomic_DNA"/>
</dbReference>
<dbReference type="VEuPathDB" id="FungiDB:YALI1_F22784g"/>
<dbReference type="VEuPathDB" id="FungiDB:YALI0_F16962g"/>
<reference evidence="1 2" key="1">
    <citation type="submission" date="2018-07" db="EMBL/GenBank/DDBJ databases">
        <title>Draft Genome Assemblies for Five Robust Yarrowia lipolytica Strains Exhibiting High Lipid Production and Pentose Sugar Utilization and Sugar Alcohol Secretion from Undetoxified Lignocellulosic Biomass Hydrolysates.</title>
        <authorList>
            <consortium name="DOE Joint Genome Institute"/>
            <person name="Walker C."/>
            <person name="Ryu S."/>
            <person name="Na H."/>
            <person name="Zane M."/>
            <person name="LaButti K."/>
            <person name="Lipzen A."/>
            <person name="Haridas S."/>
            <person name="Barry K."/>
            <person name="Grigoriev I.V."/>
            <person name="Quarterman J."/>
            <person name="Slininger P."/>
            <person name="Dien B."/>
            <person name="Trinh C.T."/>
        </authorList>
    </citation>
    <scope>NUCLEOTIDE SEQUENCE [LARGE SCALE GENOMIC DNA]</scope>
    <source>
        <strain evidence="1 2">YB392</strain>
    </source>
</reference>
<dbReference type="AlphaFoldDB" id="A0A371C6T8"/>
<accession>A0A371C6T8</accession>
<dbReference type="Proteomes" id="UP000256601">
    <property type="component" value="Unassembled WGS sequence"/>
</dbReference>
<name>A0A371C6T8_YARLL</name>
<protein>
    <submittedName>
        <fullName evidence="1">Uncharacterized protein</fullName>
    </submittedName>
</protein>
<proteinExistence type="predicted"/>
<organism evidence="1 2">
    <name type="scientific">Yarrowia lipolytica</name>
    <name type="common">Candida lipolytica</name>
    <dbReference type="NCBI Taxonomy" id="4952"/>
    <lineage>
        <taxon>Eukaryota</taxon>
        <taxon>Fungi</taxon>
        <taxon>Dikarya</taxon>
        <taxon>Ascomycota</taxon>
        <taxon>Saccharomycotina</taxon>
        <taxon>Dipodascomycetes</taxon>
        <taxon>Dipodascales</taxon>
        <taxon>Dipodascales incertae sedis</taxon>
        <taxon>Yarrowia</taxon>
    </lineage>
</organism>
<gene>
    <name evidence="1" type="ORF">B0I71DRAFT_174746</name>
</gene>
<sequence length="134" mass="15551">MENDELTSLQCLFAVYCEAYETGKPLQQFSTTESELQLKAKKYIEHENVLRQVYQAHEHLSGSREKDEEEQLSTKLQKADIPSLWTLPHGPERIMNVAVALYILFGDKVDPIAFACENGCTQNHEWWYLMENIL</sequence>
<evidence type="ECO:0000313" key="1">
    <source>
        <dbReference type="EMBL" id="RDW26026.1"/>
    </source>
</evidence>